<evidence type="ECO:0000256" key="1">
    <source>
        <dbReference type="ARBA" id="ARBA00001412"/>
    </source>
</evidence>
<dbReference type="GO" id="GO:0004565">
    <property type="term" value="F:beta-galactosidase activity"/>
    <property type="evidence" value="ECO:0007669"/>
    <property type="project" value="UniProtKB-EC"/>
</dbReference>
<dbReference type="GO" id="GO:0005975">
    <property type="term" value="P:carbohydrate metabolic process"/>
    <property type="evidence" value="ECO:0007669"/>
    <property type="project" value="InterPro"/>
</dbReference>
<dbReference type="InterPro" id="IPR008979">
    <property type="entry name" value="Galactose-bd-like_sf"/>
</dbReference>
<dbReference type="Pfam" id="PF10435">
    <property type="entry name" value="BetaGal_dom2"/>
    <property type="match status" value="1"/>
</dbReference>
<dbReference type="InterPro" id="IPR025300">
    <property type="entry name" value="BetaGal_jelly_roll_dom"/>
</dbReference>
<dbReference type="EMBL" id="WBMT01000005">
    <property type="protein sequence ID" value="KAB2349772.1"/>
    <property type="molecule type" value="Genomic_DNA"/>
</dbReference>
<keyword evidence="4" id="KW-0732">Signal</keyword>
<name>A0A6H9Z2L6_9ACTN</name>
<accession>A0A6H9Z2L6</accession>
<keyword evidence="7" id="KW-0326">Glycosidase</keyword>
<dbReference type="Gene3D" id="2.102.20.10">
    <property type="entry name" value="Beta-galactosidase, domain 2"/>
    <property type="match status" value="1"/>
</dbReference>
<comment type="catalytic activity">
    <reaction evidence="1">
        <text>Hydrolysis of terminal non-reducing beta-D-galactose residues in beta-D-galactosides.</text>
        <dbReference type="EC" id="3.2.1.23"/>
    </reaction>
</comment>
<dbReference type="Pfam" id="PF01301">
    <property type="entry name" value="Glyco_hydro_35"/>
    <property type="match status" value="1"/>
</dbReference>
<proteinExistence type="inferred from homology"/>
<dbReference type="Proteomes" id="UP000468735">
    <property type="component" value="Unassembled WGS sequence"/>
</dbReference>
<evidence type="ECO:0000313" key="11">
    <source>
        <dbReference type="EMBL" id="KAB2349772.1"/>
    </source>
</evidence>
<keyword evidence="6" id="KW-0325">Glycoprotein</keyword>
<evidence type="ECO:0000256" key="5">
    <source>
        <dbReference type="ARBA" id="ARBA00022801"/>
    </source>
</evidence>
<dbReference type="InterPro" id="IPR036833">
    <property type="entry name" value="BetaGal_dom3_sf"/>
</dbReference>
<dbReference type="PANTHER" id="PTHR23421">
    <property type="entry name" value="BETA-GALACTOSIDASE RELATED"/>
    <property type="match status" value="1"/>
</dbReference>
<evidence type="ECO:0000256" key="4">
    <source>
        <dbReference type="ARBA" id="ARBA00022729"/>
    </source>
</evidence>
<dbReference type="Gene3D" id="3.20.20.80">
    <property type="entry name" value="Glycosidases"/>
    <property type="match status" value="1"/>
</dbReference>
<comment type="caution">
    <text evidence="11">The sequence shown here is derived from an EMBL/GenBank/DDBJ whole genome shotgun (WGS) entry which is preliminary data.</text>
</comment>
<dbReference type="OrthoDB" id="9813184at2"/>
<keyword evidence="5" id="KW-0378">Hydrolase</keyword>
<evidence type="ECO:0000259" key="10">
    <source>
        <dbReference type="SMART" id="SM01029"/>
    </source>
</evidence>
<organism evidence="11 12">
    <name type="scientific">Actinomadura rudentiformis</name>
    <dbReference type="NCBI Taxonomy" id="359158"/>
    <lineage>
        <taxon>Bacteria</taxon>
        <taxon>Bacillati</taxon>
        <taxon>Actinomycetota</taxon>
        <taxon>Actinomycetes</taxon>
        <taxon>Streptosporangiales</taxon>
        <taxon>Thermomonosporaceae</taxon>
        <taxon>Actinomadura</taxon>
    </lineage>
</organism>
<feature type="compositionally biased region" description="Low complexity" evidence="9">
    <location>
        <begin position="8"/>
        <end position="20"/>
    </location>
</feature>
<dbReference type="SUPFAM" id="SSF117100">
    <property type="entry name" value="Beta-galactosidase LacA, domain 3"/>
    <property type="match status" value="1"/>
</dbReference>
<dbReference type="InterPro" id="IPR037110">
    <property type="entry name" value="Betagal_dom2_sf"/>
</dbReference>
<dbReference type="SMART" id="SM01029">
    <property type="entry name" value="BetaGal_dom2"/>
    <property type="match status" value="1"/>
</dbReference>
<feature type="region of interest" description="Disordered" evidence="9">
    <location>
        <begin position="1"/>
        <end position="20"/>
    </location>
</feature>
<dbReference type="SUPFAM" id="SSF51445">
    <property type="entry name" value="(Trans)glycosidases"/>
    <property type="match status" value="1"/>
</dbReference>
<keyword evidence="12" id="KW-1185">Reference proteome</keyword>
<dbReference type="InterPro" id="IPR025972">
    <property type="entry name" value="BetaGal_dom3"/>
</dbReference>
<dbReference type="Gene3D" id="2.60.390.10">
    <property type="entry name" value="Beta-galactosidase, domain 3"/>
    <property type="match status" value="1"/>
</dbReference>
<evidence type="ECO:0000256" key="3">
    <source>
        <dbReference type="ARBA" id="ARBA00012756"/>
    </source>
</evidence>
<dbReference type="EC" id="3.2.1.23" evidence="3"/>
<dbReference type="SUPFAM" id="SSF49785">
    <property type="entry name" value="Galactose-binding domain-like"/>
    <property type="match status" value="2"/>
</dbReference>
<sequence>MVAATFWAPGSPAGAEAGPEAGADRAVAAPKITYDKYSLMVDGKRVLLWSGEFHYFRLPSQALWRDTLERIKAAGFNGVSLYFHWGYHSPKQGVYDFTGVRDVDRLLRMTEELGLYVVARPGPYINAETTGGGLPAWLKNVPGRARSSDPGYTAAYREWLDRINPIIVRHQATRGGSVIAYNAENEYAVNTDRAYMADISARARAAGIDVPITHNQCCDAADWTTDWSTGQGAVDILGVDDYPQAFNCPDPRTWGTWGTGVTERRSREAPVYAAEYQAGAIDLNDAGYEKCRELTGPDYMKVYYKSNLVTSGATMFGYYMAYGGTSWGWLPQPNDVYTSYDYGAAITENRQLTTKYDEFKRQGLFLTTAAPLTKTDPASAPASSNAAVHTEARANPDTGTQVVLVRHADRTTDADESATLTWTAPDGSYTVPVRVKGRDAKLLLAGYDMGGQRLAVSTSELLTHTESGGRDVAVLYGKEGTQGTTVLRYATRPTVKVLSGSVQTSYANGNLTLGYDHQGLARVLISDGGRRPLLLLLGTDAEAAKFWRADDVLVRGTSLVRSAKGQSTIHLRADLAKAGDVEVFAPARGLTLNGKRITARRTPSGSLLAHAAGPKAVRLPELTRWRSAEGAPEAKPGFDDSRWTVADKTTTVSPIKPKTLPVLYADDYGYHHGHVWYRGRFTSDGQEKTVDLNAITGRKGIYQVWLNGRYLGSAAGGVQADAGDASTPPNPDPGPGHFTIPSGLLKAGQPATLAVLVGNMGHNDDWTAEDVRQKQPRGLVGASVGDAAITWKIQGARATDPVRGPLNNGGLIGERLGWTLPGYSDRTWRPAQSTITPGSSWLRTTFNLDLPKDQDVPLTLRFPQGSGKYRVILFLNGWNMGQYLSTGPQRDFALPAGILRERGRNTLALAVIAEENATIGKPTLVPVANHRGGAR</sequence>
<dbReference type="InterPro" id="IPR001944">
    <property type="entry name" value="Glycoside_Hdrlase_35"/>
</dbReference>
<feature type="domain" description="Beta-galactosidase" evidence="10">
    <location>
        <begin position="371"/>
        <end position="546"/>
    </location>
</feature>
<evidence type="ECO:0000256" key="6">
    <source>
        <dbReference type="ARBA" id="ARBA00023180"/>
    </source>
</evidence>
<dbReference type="Gene3D" id="2.60.120.260">
    <property type="entry name" value="Galactose-binding domain-like"/>
    <property type="match status" value="2"/>
</dbReference>
<dbReference type="AlphaFoldDB" id="A0A6H9Z2L6"/>
<evidence type="ECO:0000256" key="8">
    <source>
        <dbReference type="RuleBase" id="RU003679"/>
    </source>
</evidence>
<dbReference type="InterPro" id="IPR018954">
    <property type="entry name" value="Betagal_dom2"/>
</dbReference>
<dbReference type="Pfam" id="PF13363">
    <property type="entry name" value="BetaGal_dom3"/>
    <property type="match status" value="1"/>
</dbReference>
<reference evidence="11 12" key="1">
    <citation type="submission" date="2019-09" db="EMBL/GenBank/DDBJ databases">
        <title>Actinomadura physcomitrii sp. nov., a novel actinomycete isolated from moss [Physcomitrium sphaericum (Ludw) Fuernr].</title>
        <authorList>
            <person name="Zhuang X."/>
            <person name="Liu C."/>
        </authorList>
    </citation>
    <scope>NUCLEOTIDE SEQUENCE [LARGE SCALE GENOMIC DNA]</scope>
    <source>
        <strain evidence="11 12">HMC1</strain>
    </source>
</reference>
<evidence type="ECO:0000313" key="12">
    <source>
        <dbReference type="Proteomes" id="UP000468735"/>
    </source>
</evidence>
<evidence type="ECO:0000256" key="9">
    <source>
        <dbReference type="SAM" id="MobiDB-lite"/>
    </source>
</evidence>
<dbReference type="PRINTS" id="PR00742">
    <property type="entry name" value="GLHYDRLASE35"/>
</dbReference>
<dbReference type="Pfam" id="PF13364">
    <property type="entry name" value="BetaGal_ABD2"/>
    <property type="match status" value="2"/>
</dbReference>
<dbReference type="InterPro" id="IPR031330">
    <property type="entry name" value="Gly_Hdrlase_35_cat"/>
</dbReference>
<dbReference type="InterPro" id="IPR017853">
    <property type="entry name" value="GH"/>
</dbReference>
<dbReference type="SUPFAM" id="SSF51011">
    <property type="entry name" value="Glycosyl hydrolase domain"/>
    <property type="match status" value="1"/>
</dbReference>
<evidence type="ECO:0000256" key="7">
    <source>
        <dbReference type="ARBA" id="ARBA00023295"/>
    </source>
</evidence>
<comment type="similarity">
    <text evidence="2 8">Belongs to the glycosyl hydrolase 35 family.</text>
</comment>
<evidence type="ECO:0000256" key="2">
    <source>
        <dbReference type="ARBA" id="ARBA00009809"/>
    </source>
</evidence>
<protein>
    <recommendedName>
        <fullName evidence="3">beta-galactosidase</fullName>
        <ecNumber evidence="3">3.2.1.23</ecNumber>
    </recommendedName>
</protein>
<gene>
    <name evidence="11" type="ORF">F8566_12175</name>
</gene>